<keyword evidence="4" id="KW-0274">FAD</keyword>
<evidence type="ECO:0000256" key="2">
    <source>
        <dbReference type="ARBA" id="ARBA00009130"/>
    </source>
</evidence>
<proteinExistence type="inferred from homology"/>
<dbReference type="HOGENOM" id="CLU_003291_3_1_9"/>
<dbReference type="InterPro" id="IPR027396">
    <property type="entry name" value="DsrEFH-like"/>
</dbReference>
<dbReference type="SUPFAM" id="SSF55424">
    <property type="entry name" value="FAD/NAD-linked reductases, dimerisation (C-terminal) domain"/>
    <property type="match status" value="1"/>
</dbReference>
<dbReference type="InterPro" id="IPR032836">
    <property type="entry name" value="DsrE2-like"/>
</dbReference>
<dbReference type="STRING" id="1089553.Tph_c17700"/>
<dbReference type="InterPro" id="IPR050260">
    <property type="entry name" value="FAD-bd_OxRdtase"/>
</dbReference>
<dbReference type="InterPro" id="IPR001307">
    <property type="entry name" value="Thiosulphate_STrfase_CS"/>
</dbReference>
<organism evidence="8 9">
    <name type="scientific">Thermacetogenium phaeum (strain ATCC BAA-254 / DSM 26808 / PB)</name>
    <dbReference type="NCBI Taxonomy" id="1089553"/>
    <lineage>
        <taxon>Bacteria</taxon>
        <taxon>Bacillati</taxon>
        <taxon>Bacillota</taxon>
        <taxon>Clostridia</taxon>
        <taxon>Thermoanaerobacterales</taxon>
        <taxon>Thermoanaerobacteraceae</taxon>
        <taxon>Thermacetogenium</taxon>
    </lineage>
</organism>
<dbReference type="InterPro" id="IPR036188">
    <property type="entry name" value="FAD/NAD-bd_sf"/>
</dbReference>
<dbReference type="OrthoDB" id="9802028at2"/>
<accession>K4LG26</accession>
<dbReference type="GO" id="GO:0016491">
    <property type="term" value="F:oxidoreductase activity"/>
    <property type="evidence" value="ECO:0007669"/>
    <property type="project" value="UniProtKB-KW"/>
</dbReference>
<feature type="domain" description="Rhodanese" evidence="7">
    <location>
        <begin position="466"/>
        <end position="551"/>
    </location>
</feature>
<dbReference type="InterPro" id="IPR036873">
    <property type="entry name" value="Rhodanese-like_dom_sf"/>
</dbReference>
<evidence type="ECO:0000313" key="9">
    <source>
        <dbReference type="Proteomes" id="UP000000467"/>
    </source>
</evidence>
<dbReference type="PANTHER" id="PTHR43429">
    <property type="entry name" value="PYRIDINE NUCLEOTIDE-DISULFIDE OXIDOREDUCTASE DOMAIN-CONTAINING"/>
    <property type="match status" value="1"/>
</dbReference>
<evidence type="ECO:0000313" key="8">
    <source>
        <dbReference type="EMBL" id="AFV11971.1"/>
    </source>
</evidence>
<dbReference type="InterPro" id="IPR023753">
    <property type="entry name" value="FAD/NAD-binding_dom"/>
</dbReference>
<gene>
    <name evidence="8" type="ordered locus">Tph_c17700</name>
</gene>
<dbReference type="PANTHER" id="PTHR43429:SF1">
    <property type="entry name" value="NAD(P)H SULFUR OXIDOREDUCTASE (COA-DEPENDENT)"/>
    <property type="match status" value="1"/>
</dbReference>
<dbReference type="Pfam" id="PF00581">
    <property type="entry name" value="Rhodanese"/>
    <property type="match status" value="1"/>
</dbReference>
<dbReference type="eggNOG" id="COG2210">
    <property type="taxonomic scope" value="Bacteria"/>
</dbReference>
<evidence type="ECO:0000256" key="6">
    <source>
        <dbReference type="ARBA" id="ARBA00023284"/>
    </source>
</evidence>
<dbReference type="PROSITE" id="PS01148">
    <property type="entry name" value="UPF0033"/>
    <property type="match status" value="1"/>
</dbReference>
<dbReference type="Pfam" id="PF01206">
    <property type="entry name" value="TusA"/>
    <property type="match status" value="1"/>
</dbReference>
<dbReference type="CDD" id="cd01524">
    <property type="entry name" value="RHOD_Pyr_redox"/>
    <property type="match status" value="1"/>
</dbReference>
<evidence type="ECO:0000259" key="7">
    <source>
        <dbReference type="PROSITE" id="PS50206"/>
    </source>
</evidence>
<dbReference type="Proteomes" id="UP000000467">
    <property type="component" value="Chromosome"/>
</dbReference>
<dbReference type="PROSITE" id="PS00380">
    <property type="entry name" value="RHODANESE_1"/>
    <property type="match status" value="1"/>
</dbReference>
<dbReference type="RefSeq" id="WP_015050849.1">
    <property type="nucleotide sequence ID" value="NC_018870.1"/>
</dbReference>
<keyword evidence="6" id="KW-0676">Redox-active center</keyword>
<evidence type="ECO:0000256" key="5">
    <source>
        <dbReference type="ARBA" id="ARBA00023002"/>
    </source>
</evidence>
<dbReference type="EMBL" id="CP003732">
    <property type="protein sequence ID" value="AFV11971.1"/>
    <property type="molecule type" value="Genomic_DNA"/>
</dbReference>
<keyword evidence="9" id="KW-1185">Reference proteome</keyword>
<dbReference type="InterPro" id="IPR004099">
    <property type="entry name" value="Pyr_nucl-diS_OxRdtase_dimer"/>
</dbReference>
<protein>
    <submittedName>
        <fullName evidence="8">FAD-dependent pyridine nucleotide-disulfide oxidoreductase</fullName>
    </submittedName>
</protein>
<dbReference type="eggNOG" id="COG0607">
    <property type="taxonomic scope" value="Bacteria"/>
</dbReference>
<comment type="similarity">
    <text evidence="2">Belongs to the class-III pyridine nucleotide-disulfide oxidoreductase family.</text>
</comment>
<dbReference type="Gene3D" id="3.50.50.60">
    <property type="entry name" value="FAD/NAD(P)-binding domain"/>
    <property type="match status" value="2"/>
</dbReference>
<dbReference type="eggNOG" id="COG0446">
    <property type="taxonomic scope" value="Bacteria"/>
</dbReference>
<dbReference type="Pfam" id="PF13686">
    <property type="entry name" value="DrsE_2"/>
    <property type="match status" value="1"/>
</dbReference>
<dbReference type="PRINTS" id="PR00368">
    <property type="entry name" value="FADPNR"/>
</dbReference>
<dbReference type="SUPFAM" id="SSF51905">
    <property type="entry name" value="FAD/NAD(P)-binding domain"/>
    <property type="match status" value="1"/>
</dbReference>
<sequence length="828" mass="90259">MGKKVLIVGGVAGGASAAARLRRLDEQAEIIIFERGEHISYANCGLPYYVGRVISDRKKLLVQTPQVMRDRFNIDVRVNSEAIEIRTDKKEVVVRERSGHTYSESYDYLILSPGASPVLPPLPGSKAENVFAVRSIPDVDAIKGFIEERKITRAAVVGGGFIGLEMAENLHRLGIQTFLIEMANQVLPPLDYEMAVFLHHHLRDKGINLILNDGVGSFGQKEGLVEKVVLQSGREIPVELVIMAVGVRPEVELARRAGLAVGEQGGILVNERLQTSDPHIFAIGDAIEFKDFVTGRQTVIPLAGPANKQGRIVADIIAGRDAAYGGTQGTAIVKVFDLVAAATGANEKILKNLGIPYEVSYTHPGSHAGYYPGSVTMHIKLLFDPAGGKILGAQIVGREGVDKRIDVLAAAIRRGDTVFDLQELELAYAPPFSSAKDPVNMAGYVAGNIVNGDLRVIHWHQIDGLDRASSLLIDVRTPAEFEAGHIPGAVNIPVDEIRRRLGEIPKDKEIIIYCRVGLRGYLAYRILVQNGFPKVRNLSGGWLTYHPVKEEEKWMKQDPMASGEQDAEQMRKTEVSSAPAGKTVEIDARGLQCPGPIVQVFQTMKNLKDGDMVAVSATDPGFLNDIKSWCANTGNRLLKVEEEGAVIKALIRKGRGDGTASDAVASSLVPQNRDQNTFVVFSGDLDKAIASFIIANGSASMGKKVTMFFTFWGLNILRRKPQVALNKGFMERLLGKMMPQGSTGLPLSKMNMLGLGPRLIRRIMQQKNVASLEQLIEQARRLNVRLVACNMTMEIMGIKKEELIEGVEIGGVATFLNEADKSGTTLFI</sequence>
<evidence type="ECO:0000256" key="1">
    <source>
        <dbReference type="ARBA" id="ARBA00001974"/>
    </source>
</evidence>
<dbReference type="InterPro" id="IPR016156">
    <property type="entry name" value="FAD/NAD-linked_Rdtase_dimer_sf"/>
</dbReference>
<dbReference type="SUPFAM" id="SSF75169">
    <property type="entry name" value="DsrEFH-like"/>
    <property type="match status" value="1"/>
</dbReference>
<evidence type="ECO:0000256" key="4">
    <source>
        <dbReference type="ARBA" id="ARBA00022827"/>
    </source>
</evidence>
<dbReference type="Gene3D" id="3.30.110.40">
    <property type="entry name" value="TusA-like domain"/>
    <property type="match status" value="1"/>
</dbReference>
<dbReference type="SUPFAM" id="SSF52821">
    <property type="entry name" value="Rhodanese/Cell cycle control phosphatase"/>
    <property type="match status" value="1"/>
</dbReference>
<dbReference type="GO" id="GO:0004792">
    <property type="term" value="F:thiosulfate-cyanide sulfurtransferase activity"/>
    <property type="evidence" value="ECO:0007669"/>
    <property type="project" value="InterPro"/>
</dbReference>
<dbReference type="PROSITE" id="PS50206">
    <property type="entry name" value="RHODANESE_3"/>
    <property type="match status" value="1"/>
</dbReference>
<dbReference type="Gene3D" id="3.40.1260.10">
    <property type="entry name" value="DsrEFH-like"/>
    <property type="match status" value="1"/>
</dbReference>
<dbReference type="InterPro" id="IPR001455">
    <property type="entry name" value="TusA-like"/>
</dbReference>
<dbReference type="InterPro" id="IPR036868">
    <property type="entry name" value="TusA-like_sf"/>
</dbReference>
<dbReference type="SMART" id="SM00450">
    <property type="entry name" value="RHOD"/>
    <property type="match status" value="1"/>
</dbReference>
<comment type="cofactor">
    <cofactor evidence="1">
        <name>FAD</name>
        <dbReference type="ChEBI" id="CHEBI:57692"/>
    </cofactor>
</comment>
<dbReference type="InterPro" id="IPR001763">
    <property type="entry name" value="Rhodanese-like_dom"/>
</dbReference>
<dbReference type="SUPFAM" id="SSF64307">
    <property type="entry name" value="SirA-like"/>
    <property type="match status" value="1"/>
</dbReference>
<name>K4LG26_THEPS</name>
<dbReference type="PRINTS" id="PR00411">
    <property type="entry name" value="PNDRDTASEI"/>
</dbReference>
<dbReference type="Pfam" id="PF07992">
    <property type="entry name" value="Pyr_redox_2"/>
    <property type="match status" value="1"/>
</dbReference>
<dbReference type="Gene3D" id="3.40.250.10">
    <property type="entry name" value="Rhodanese-like domain"/>
    <property type="match status" value="1"/>
</dbReference>
<dbReference type="eggNOG" id="COG0425">
    <property type="taxonomic scope" value="Bacteria"/>
</dbReference>
<evidence type="ECO:0000256" key="3">
    <source>
        <dbReference type="ARBA" id="ARBA00022630"/>
    </source>
</evidence>
<keyword evidence="3" id="KW-0285">Flavoprotein</keyword>
<dbReference type="Pfam" id="PF02852">
    <property type="entry name" value="Pyr_redox_dim"/>
    <property type="match status" value="1"/>
</dbReference>
<dbReference type="AlphaFoldDB" id="K4LG26"/>
<keyword evidence="5" id="KW-0560">Oxidoreductase</keyword>
<dbReference type="KEGG" id="tpz:Tph_c17700"/>
<reference evidence="8 9" key="1">
    <citation type="journal article" date="2012" name="BMC Genomics">
        <title>Genome-guided analysis of physiological and morphological traits of the fermentative acetate oxidizer Thermacetogenium phaeum.</title>
        <authorList>
            <person name="Oehler D."/>
            <person name="Poehlein A."/>
            <person name="Leimbach A."/>
            <person name="Muller N."/>
            <person name="Daniel R."/>
            <person name="Gottschalk G."/>
            <person name="Schink B."/>
        </authorList>
    </citation>
    <scope>NUCLEOTIDE SEQUENCE [LARGE SCALE GENOMIC DNA]</scope>
    <source>
        <strain evidence="9">ATCC BAA-254 / DSM 26808 / PB</strain>
    </source>
</reference>